<evidence type="ECO:0000256" key="9">
    <source>
        <dbReference type="ARBA" id="ARBA00062707"/>
    </source>
</evidence>
<keyword evidence="16" id="KW-1185">Reference proteome</keyword>
<dbReference type="InParanoid" id="A0A2P6NYQ6"/>
<reference evidence="15 16" key="1">
    <citation type="journal article" date="2018" name="Genome Biol. Evol.">
        <title>Multiple Roots of Fruiting Body Formation in Amoebozoa.</title>
        <authorList>
            <person name="Hillmann F."/>
            <person name="Forbes G."/>
            <person name="Novohradska S."/>
            <person name="Ferling I."/>
            <person name="Riege K."/>
            <person name="Groth M."/>
            <person name="Westermann M."/>
            <person name="Marz M."/>
            <person name="Spaller T."/>
            <person name="Winckler T."/>
            <person name="Schaap P."/>
            <person name="Glockner G."/>
        </authorList>
    </citation>
    <scope>NUCLEOTIDE SEQUENCE [LARGE SCALE GENOMIC DNA]</scope>
    <source>
        <strain evidence="15 16">Jena</strain>
    </source>
</reference>
<dbReference type="Proteomes" id="UP000241769">
    <property type="component" value="Unassembled WGS sequence"/>
</dbReference>
<dbReference type="AlphaFoldDB" id="A0A2P6NYQ6"/>
<evidence type="ECO:0000256" key="10">
    <source>
        <dbReference type="ARBA" id="ARBA00069821"/>
    </source>
</evidence>
<dbReference type="GO" id="GO:0006281">
    <property type="term" value="P:DNA repair"/>
    <property type="evidence" value="ECO:0007669"/>
    <property type="project" value="UniProtKB-KW"/>
</dbReference>
<dbReference type="GO" id="GO:0016787">
    <property type="term" value="F:hydrolase activity"/>
    <property type="evidence" value="ECO:0007669"/>
    <property type="project" value="UniProtKB-KW"/>
</dbReference>
<dbReference type="GO" id="GO:0005634">
    <property type="term" value="C:nucleus"/>
    <property type="evidence" value="ECO:0007669"/>
    <property type="project" value="UniProtKB-SubCell"/>
</dbReference>
<evidence type="ECO:0000256" key="3">
    <source>
        <dbReference type="ARBA" id="ARBA00022763"/>
    </source>
</evidence>
<dbReference type="PROSITE" id="PS50013">
    <property type="entry name" value="CHROMO_2"/>
    <property type="match status" value="1"/>
</dbReference>
<dbReference type="PROSITE" id="PS00598">
    <property type="entry name" value="CHROMO_1"/>
    <property type="match status" value="1"/>
</dbReference>
<dbReference type="SMART" id="SM00298">
    <property type="entry name" value="CHROMO"/>
    <property type="match status" value="1"/>
</dbReference>
<keyword evidence="6" id="KW-0234">DNA repair</keyword>
<gene>
    <name evidence="15" type="ORF">PROFUN_01801</name>
</gene>
<proteinExistence type="predicted"/>
<evidence type="ECO:0000256" key="12">
    <source>
        <dbReference type="ARBA" id="ARBA00083330"/>
    </source>
</evidence>
<keyword evidence="4" id="KW-0378">Hydrolase</keyword>
<dbReference type="GO" id="GO:0003677">
    <property type="term" value="F:DNA binding"/>
    <property type="evidence" value="ECO:0007669"/>
    <property type="project" value="UniProtKB-KW"/>
</dbReference>
<sequence>MAKKRKSPVKPDAPRKIPDREKLKGILDDVKDLEVESINSVRIRKNNIQYLIKWKGFDEKDNSWSNESDCQCEEKINQFYDQQTQVLTSNLSDKEREFFDWSKEKLGYSLWAADHVLKRNYFVPPVSPHHLIQEILFYDPWKMTIACMLLNRTSGRVVRHVIYKLFIRYPNPKEMIEKGDITDIAAIIQPLGLIKRAEYIHTLSRQFLTGCWKTPIELKGVGKYAEDAYKIFCCGDYKLVQPEDHALNKYHEWIMKEGDVESKGEVSHDDLVWGAHLKHEEMKEDEKEWWQTTREMRMEFAKRMIQLKA</sequence>
<evidence type="ECO:0000313" key="16">
    <source>
        <dbReference type="Proteomes" id="UP000241769"/>
    </source>
</evidence>
<evidence type="ECO:0000256" key="2">
    <source>
        <dbReference type="ARBA" id="ARBA00022553"/>
    </source>
</evidence>
<dbReference type="SUPFAM" id="SSF54160">
    <property type="entry name" value="Chromo domain-like"/>
    <property type="match status" value="1"/>
</dbReference>
<dbReference type="InterPro" id="IPR023779">
    <property type="entry name" value="Chromodomain_CS"/>
</dbReference>
<evidence type="ECO:0000259" key="14">
    <source>
        <dbReference type="PROSITE" id="PS50013"/>
    </source>
</evidence>
<dbReference type="Gene3D" id="2.40.50.40">
    <property type="match status" value="1"/>
</dbReference>
<evidence type="ECO:0000256" key="1">
    <source>
        <dbReference type="ARBA" id="ARBA00004123"/>
    </source>
</evidence>
<dbReference type="SUPFAM" id="SSF48150">
    <property type="entry name" value="DNA-glycosylase"/>
    <property type="match status" value="1"/>
</dbReference>
<feature type="domain" description="Chromo" evidence="14">
    <location>
        <begin position="33"/>
        <end position="91"/>
    </location>
</feature>
<organism evidence="15 16">
    <name type="scientific">Planoprotostelium fungivorum</name>
    <dbReference type="NCBI Taxonomy" id="1890364"/>
    <lineage>
        <taxon>Eukaryota</taxon>
        <taxon>Amoebozoa</taxon>
        <taxon>Evosea</taxon>
        <taxon>Variosea</taxon>
        <taxon>Cavosteliida</taxon>
        <taxon>Cavosteliaceae</taxon>
        <taxon>Planoprotostelium</taxon>
    </lineage>
</organism>
<evidence type="ECO:0000256" key="13">
    <source>
        <dbReference type="SAM" id="MobiDB-lite"/>
    </source>
</evidence>
<evidence type="ECO:0000256" key="11">
    <source>
        <dbReference type="ARBA" id="ARBA00076709"/>
    </source>
</evidence>
<keyword evidence="2" id="KW-0597">Phosphoprotein</keyword>
<evidence type="ECO:0000256" key="4">
    <source>
        <dbReference type="ARBA" id="ARBA00022801"/>
    </source>
</evidence>
<dbReference type="Pfam" id="PF00385">
    <property type="entry name" value="Chromo"/>
    <property type="match status" value="1"/>
</dbReference>
<comment type="caution">
    <text evidence="15">The sequence shown here is derived from an EMBL/GenBank/DDBJ whole genome shotgun (WGS) entry which is preliminary data.</text>
</comment>
<dbReference type="STRING" id="1890364.A0A2P6NYQ6"/>
<dbReference type="InterPro" id="IPR045138">
    <property type="entry name" value="MeCP2/MBD4"/>
</dbReference>
<feature type="region of interest" description="Disordered" evidence="13">
    <location>
        <begin position="1"/>
        <end position="20"/>
    </location>
</feature>
<name>A0A2P6NYQ6_9EUKA</name>
<keyword evidence="7" id="KW-0539">Nucleus</keyword>
<protein>
    <recommendedName>
        <fullName evidence="10">Methyl-CpG-binding domain protein 4</fullName>
    </recommendedName>
    <alternativeName>
        <fullName evidence="11">Methyl-CpG-binding protein MBD4</fullName>
    </alternativeName>
    <alternativeName>
        <fullName evidence="12">Mismatch-specific DNA N-glycosylase</fullName>
    </alternativeName>
</protein>
<dbReference type="PANTHER" id="PTHR15074">
    <property type="entry name" value="METHYL-CPG-BINDING PROTEIN"/>
    <property type="match status" value="1"/>
</dbReference>
<dbReference type="OrthoDB" id="10265068at2759"/>
<evidence type="ECO:0000313" key="15">
    <source>
        <dbReference type="EMBL" id="PRP89081.1"/>
    </source>
</evidence>
<dbReference type="PANTHER" id="PTHR15074:SF0">
    <property type="entry name" value="METHYL-CPG-BINDING DOMAIN PROTEIN 4-LIKE PROTEIN"/>
    <property type="match status" value="1"/>
</dbReference>
<dbReference type="EMBL" id="MDYQ01000005">
    <property type="protein sequence ID" value="PRP89081.1"/>
    <property type="molecule type" value="Genomic_DNA"/>
</dbReference>
<dbReference type="InterPro" id="IPR016197">
    <property type="entry name" value="Chromo-like_dom_sf"/>
</dbReference>
<dbReference type="Gene3D" id="1.10.340.30">
    <property type="entry name" value="Hypothetical protein, domain 2"/>
    <property type="match status" value="1"/>
</dbReference>
<dbReference type="InterPro" id="IPR000953">
    <property type="entry name" value="Chromo/chromo_shadow_dom"/>
</dbReference>
<comment type="subunit">
    <text evidence="9">Interacts with MLH1.</text>
</comment>
<evidence type="ECO:0000256" key="5">
    <source>
        <dbReference type="ARBA" id="ARBA00023125"/>
    </source>
</evidence>
<dbReference type="CDD" id="cd00024">
    <property type="entry name" value="CD_CSD"/>
    <property type="match status" value="1"/>
</dbReference>
<keyword evidence="5" id="KW-0238">DNA-binding</keyword>
<evidence type="ECO:0000256" key="7">
    <source>
        <dbReference type="ARBA" id="ARBA00023242"/>
    </source>
</evidence>
<accession>A0A2P6NYQ6</accession>
<dbReference type="InterPro" id="IPR023780">
    <property type="entry name" value="Chromo_domain"/>
</dbReference>
<evidence type="ECO:0000256" key="8">
    <source>
        <dbReference type="ARBA" id="ARBA00055831"/>
    </source>
</evidence>
<dbReference type="InterPro" id="IPR011257">
    <property type="entry name" value="DNA_glycosylase"/>
</dbReference>
<keyword evidence="3" id="KW-0227">DNA damage</keyword>
<dbReference type="FunFam" id="1.10.340.30:FF:000051">
    <property type="entry name" value="Methyl-CpG-binding domain protein 4"/>
    <property type="match status" value="1"/>
</dbReference>
<evidence type="ECO:0000256" key="6">
    <source>
        <dbReference type="ARBA" id="ARBA00023204"/>
    </source>
</evidence>
<comment type="function">
    <text evidence="8">Mismatch-specific DNA N-glycosylase involved in DNA repair. Has thymine glycosylase activity and is specific for G:T mismatches within methylated and unmethylated CpG sites. Can also remove uracil or 5-fluorouracil in G:U mismatches. Has no lyase activity. Was first identified as methyl-CpG-binding protein.</text>
</comment>
<comment type="subcellular location">
    <subcellularLocation>
        <location evidence="1">Nucleus</location>
    </subcellularLocation>
</comment>